<evidence type="ECO:0000313" key="1">
    <source>
        <dbReference type="EMBL" id="CAG9975253.1"/>
    </source>
</evidence>
<comment type="caution">
    <text evidence="1">The sequence shown here is derived from an EMBL/GenBank/DDBJ whole genome shotgun (WGS) entry which is preliminary data.</text>
</comment>
<reference evidence="1" key="1">
    <citation type="submission" date="2021-10" db="EMBL/GenBank/DDBJ databases">
        <authorList>
            <person name="Piombo E."/>
        </authorList>
    </citation>
    <scope>NUCLEOTIDE SEQUENCE</scope>
</reference>
<name>A0A9N9U3S9_9HYPO</name>
<dbReference type="EMBL" id="CABFNO020001255">
    <property type="protein sequence ID" value="CAG9975253.1"/>
    <property type="molecule type" value="Genomic_DNA"/>
</dbReference>
<organism evidence="1 2">
    <name type="scientific">Clonostachys byssicola</name>
    <dbReference type="NCBI Taxonomy" id="160290"/>
    <lineage>
        <taxon>Eukaryota</taxon>
        <taxon>Fungi</taxon>
        <taxon>Dikarya</taxon>
        <taxon>Ascomycota</taxon>
        <taxon>Pezizomycotina</taxon>
        <taxon>Sordariomycetes</taxon>
        <taxon>Hypocreomycetidae</taxon>
        <taxon>Hypocreales</taxon>
        <taxon>Bionectriaceae</taxon>
        <taxon>Clonostachys</taxon>
    </lineage>
</organism>
<dbReference type="Gene3D" id="2.120.10.70">
    <property type="entry name" value="Fucose-specific lectin"/>
    <property type="match status" value="1"/>
</dbReference>
<protein>
    <submittedName>
        <fullName evidence="1">Uncharacterized protein</fullName>
    </submittedName>
</protein>
<dbReference type="Proteomes" id="UP000754883">
    <property type="component" value="Unassembled WGS sequence"/>
</dbReference>
<evidence type="ECO:0000313" key="2">
    <source>
        <dbReference type="Proteomes" id="UP000754883"/>
    </source>
</evidence>
<keyword evidence="2" id="KW-1185">Reference proteome</keyword>
<accession>A0A9N9U3S9</accession>
<dbReference type="AlphaFoldDB" id="A0A9N9U3S9"/>
<proteinExistence type="predicted"/>
<dbReference type="OrthoDB" id="3219467at2759"/>
<sequence length="260" mass="28269">MEGTSPTAVSYMGDLYAFWVGSYAGGIYCAKRTSNGAKWGAVYALEGFVSGIAVAPGTSPCAAVYRDKLYLFYNGRGRDGTFYARCTRSGWEPRVAALIDHVPAKRMGFAENTSPAAAAYNDELHVFWCGSGRDGFFGRDGIYWFTLQDRTWTYQSPIRGRVLVAENSTPCACIWGKNLCLFYNGGGGDGTYYVTYAGNKSWNDPISVREKIAGGMATADDTSPSLVSTGYGRPRLFWTGSGGPLQGLWSSEAYGDGWER</sequence>
<dbReference type="SUPFAM" id="SSF89372">
    <property type="entry name" value="Fucose-specific lectin"/>
    <property type="match status" value="2"/>
</dbReference>
<gene>
    <name evidence="1" type="ORF">CBYS24578_00015601</name>
</gene>